<sequence length="122" mass="14218">MRLNIIYFKSRHHAKAAQNEKKVPFKEIIPLHLKNSVKGGTKNITENKCLFEMSLLFGCWKENAFDSNVCEKFVKNLNNCYKNYLENAVIQKKLRAVDVPTPNSKTLTNKQITYLLHMYPNI</sequence>
<reference evidence="3 4" key="1">
    <citation type="submission" date="2014-07" db="EMBL/GenBank/DDBJ databases">
        <title>Genomic and transcriptomic analysis on Apis cerana provide comprehensive insights into honey bee biology.</title>
        <authorList>
            <person name="Diao Q."/>
            <person name="Sun L."/>
            <person name="Zheng H."/>
            <person name="Zheng H."/>
            <person name="Xu S."/>
            <person name="Wang S."/>
            <person name="Zeng Z."/>
            <person name="Hu F."/>
            <person name="Su S."/>
            <person name="Wu J."/>
        </authorList>
    </citation>
    <scope>NUCLEOTIDE SEQUENCE [LARGE SCALE GENOMIC DNA]</scope>
    <source>
        <tissue evidence="3">Pupae without intestine</tissue>
    </source>
</reference>
<proteinExistence type="predicted"/>
<dbReference type="Proteomes" id="UP000242457">
    <property type="component" value="Unassembled WGS sequence"/>
</dbReference>
<feature type="domain" description="CHCH" evidence="2">
    <location>
        <begin position="49"/>
        <end position="83"/>
    </location>
</feature>
<dbReference type="GO" id="GO:0003723">
    <property type="term" value="F:RNA binding"/>
    <property type="evidence" value="ECO:0007669"/>
    <property type="project" value="TreeGrafter"/>
</dbReference>
<dbReference type="InterPro" id="IPR010625">
    <property type="entry name" value="CHCH"/>
</dbReference>
<dbReference type="STRING" id="94128.A0A2A3ETX1"/>
<dbReference type="GO" id="GO:0005761">
    <property type="term" value="C:mitochondrial ribosome"/>
    <property type="evidence" value="ECO:0007669"/>
    <property type="project" value="InterPro"/>
</dbReference>
<dbReference type="InterPro" id="IPR033620">
    <property type="entry name" value="Ribosomal_mS37_met"/>
</dbReference>
<dbReference type="PANTHER" id="PTHR31278">
    <property type="entry name" value="CHCHD1"/>
    <property type="match status" value="1"/>
</dbReference>
<protein>
    <submittedName>
        <fullName evidence="3">Coiled-coil-helix-coiled-coil-helix domain-containing protein</fullName>
    </submittedName>
</protein>
<evidence type="ECO:0000256" key="1">
    <source>
        <dbReference type="ARBA" id="ARBA00023157"/>
    </source>
</evidence>
<gene>
    <name evidence="3" type="ORF">APICC_02347</name>
</gene>
<dbReference type="SUPFAM" id="SSF47072">
    <property type="entry name" value="Cysteine alpha-hairpin motif"/>
    <property type="match status" value="1"/>
</dbReference>
<evidence type="ECO:0000313" key="4">
    <source>
        <dbReference type="Proteomes" id="UP000242457"/>
    </source>
</evidence>
<dbReference type="GO" id="GO:0032543">
    <property type="term" value="P:mitochondrial translation"/>
    <property type="evidence" value="ECO:0007669"/>
    <property type="project" value="InterPro"/>
</dbReference>
<keyword evidence="1" id="KW-1015">Disulfide bond</keyword>
<accession>A0A2A3ETX1</accession>
<dbReference type="GO" id="GO:0005654">
    <property type="term" value="C:nucleoplasm"/>
    <property type="evidence" value="ECO:0007669"/>
    <property type="project" value="TreeGrafter"/>
</dbReference>
<dbReference type="Pfam" id="PF06747">
    <property type="entry name" value="CHCH"/>
    <property type="match status" value="1"/>
</dbReference>
<evidence type="ECO:0000259" key="2">
    <source>
        <dbReference type="Pfam" id="PF06747"/>
    </source>
</evidence>
<organism evidence="3 4">
    <name type="scientific">Apis cerana cerana</name>
    <name type="common">Oriental honeybee</name>
    <dbReference type="NCBI Taxonomy" id="94128"/>
    <lineage>
        <taxon>Eukaryota</taxon>
        <taxon>Metazoa</taxon>
        <taxon>Ecdysozoa</taxon>
        <taxon>Arthropoda</taxon>
        <taxon>Hexapoda</taxon>
        <taxon>Insecta</taxon>
        <taxon>Pterygota</taxon>
        <taxon>Neoptera</taxon>
        <taxon>Endopterygota</taxon>
        <taxon>Hymenoptera</taxon>
        <taxon>Apocrita</taxon>
        <taxon>Aculeata</taxon>
        <taxon>Apoidea</taxon>
        <taxon>Anthophila</taxon>
        <taxon>Apidae</taxon>
        <taxon>Apis</taxon>
    </lineage>
</organism>
<keyword evidence="4" id="KW-1185">Reference proteome</keyword>
<evidence type="ECO:0000313" key="3">
    <source>
        <dbReference type="EMBL" id="PBC34589.1"/>
    </source>
</evidence>
<dbReference type="PANTHER" id="PTHR31278:SF2">
    <property type="entry name" value="SMALL RIBOSOMAL SUBUNIT PROTEIN MS37"/>
    <property type="match status" value="1"/>
</dbReference>
<dbReference type="AlphaFoldDB" id="A0A2A3ETX1"/>
<dbReference type="InterPro" id="IPR009069">
    <property type="entry name" value="Cys_alpha_HP_mot_SF"/>
</dbReference>
<dbReference type="EMBL" id="KZ288189">
    <property type="protein sequence ID" value="PBC34589.1"/>
    <property type="molecule type" value="Genomic_DNA"/>
</dbReference>
<name>A0A2A3ETX1_APICC</name>
<dbReference type="OrthoDB" id="5825849at2759"/>